<feature type="transmembrane region" description="Helical" evidence="6">
    <location>
        <begin position="7"/>
        <end position="24"/>
    </location>
</feature>
<keyword evidence="5 6" id="KW-0472">Membrane</keyword>
<dbReference type="InterPro" id="IPR005538">
    <property type="entry name" value="LrgA/CidA"/>
</dbReference>
<keyword evidence="4 6" id="KW-1133">Transmembrane helix</keyword>
<dbReference type="EMBL" id="JBEPMA010000003">
    <property type="protein sequence ID" value="MET3617079.1"/>
    <property type="molecule type" value="Genomic_DNA"/>
</dbReference>
<dbReference type="PANTHER" id="PTHR33931">
    <property type="entry name" value="HOLIN-LIKE PROTEIN CIDA-RELATED"/>
    <property type="match status" value="1"/>
</dbReference>
<evidence type="ECO:0000256" key="1">
    <source>
        <dbReference type="ARBA" id="ARBA00004651"/>
    </source>
</evidence>
<keyword evidence="8" id="KW-1185">Reference proteome</keyword>
<evidence type="ECO:0000256" key="3">
    <source>
        <dbReference type="ARBA" id="ARBA00022692"/>
    </source>
</evidence>
<name>A0ABV2JBB6_9FIRM</name>
<evidence type="ECO:0000256" key="4">
    <source>
        <dbReference type="ARBA" id="ARBA00022989"/>
    </source>
</evidence>
<accession>A0ABV2JBB6</accession>
<feature type="transmembrane region" description="Helical" evidence="6">
    <location>
        <begin position="59"/>
        <end position="78"/>
    </location>
</feature>
<evidence type="ECO:0000256" key="2">
    <source>
        <dbReference type="ARBA" id="ARBA00022475"/>
    </source>
</evidence>
<dbReference type="RefSeq" id="WP_354367184.1">
    <property type="nucleotide sequence ID" value="NZ_JBEPMA010000003.1"/>
</dbReference>
<organism evidence="7 8">
    <name type="scientific">Peptoniphilus olsenii</name>
    <dbReference type="NCBI Taxonomy" id="411570"/>
    <lineage>
        <taxon>Bacteria</taxon>
        <taxon>Bacillati</taxon>
        <taxon>Bacillota</taxon>
        <taxon>Tissierellia</taxon>
        <taxon>Tissierellales</taxon>
        <taxon>Peptoniphilaceae</taxon>
        <taxon>Peptoniphilus</taxon>
    </lineage>
</organism>
<comment type="caution">
    <text evidence="7">The sequence shown here is derived from an EMBL/GenBank/DDBJ whole genome shotgun (WGS) entry which is preliminary data.</text>
</comment>
<comment type="subcellular location">
    <subcellularLocation>
        <location evidence="1">Cell membrane</location>
        <topology evidence="1">Multi-pass membrane protein</topology>
    </subcellularLocation>
</comment>
<sequence>MNYLKEFVILVVCLFLGVITRHIIDFPIPEAVYGMIYLFIALNFKILTPDEIRATSDGILMNLSLLFVPVGVGIMTEYDTIRGKTLLIVCLIVVSTALTMGITGKVVELLQRRRKDV</sequence>
<evidence type="ECO:0000313" key="8">
    <source>
        <dbReference type="Proteomes" id="UP001549162"/>
    </source>
</evidence>
<evidence type="ECO:0000313" key="7">
    <source>
        <dbReference type="EMBL" id="MET3617079.1"/>
    </source>
</evidence>
<gene>
    <name evidence="7" type="ORF">ABID14_000707</name>
</gene>
<dbReference type="PANTHER" id="PTHR33931:SF2">
    <property type="entry name" value="HOLIN-LIKE PROTEIN CIDA"/>
    <property type="match status" value="1"/>
</dbReference>
<keyword evidence="2" id="KW-1003">Cell membrane</keyword>
<dbReference type="Pfam" id="PF03788">
    <property type="entry name" value="LrgA"/>
    <property type="match status" value="1"/>
</dbReference>
<dbReference type="Proteomes" id="UP001549162">
    <property type="component" value="Unassembled WGS sequence"/>
</dbReference>
<evidence type="ECO:0000256" key="6">
    <source>
        <dbReference type="SAM" id="Phobius"/>
    </source>
</evidence>
<proteinExistence type="predicted"/>
<reference evidence="7 8" key="1">
    <citation type="submission" date="2024-06" db="EMBL/GenBank/DDBJ databases">
        <title>Genomic Encyclopedia of Type Strains, Phase IV (KMG-IV): sequencing the most valuable type-strain genomes for metagenomic binning, comparative biology and taxonomic classification.</title>
        <authorList>
            <person name="Goeker M."/>
        </authorList>
    </citation>
    <scope>NUCLEOTIDE SEQUENCE [LARGE SCALE GENOMIC DNA]</scope>
    <source>
        <strain evidence="7 8">DSM 21460</strain>
    </source>
</reference>
<feature type="transmembrane region" description="Helical" evidence="6">
    <location>
        <begin position="30"/>
        <end position="47"/>
    </location>
</feature>
<evidence type="ECO:0000256" key="5">
    <source>
        <dbReference type="ARBA" id="ARBA00023136"/>
    </source>
</evidence>
<keyword evidence="3 6" id="KW-0812">Transmembrane</keyword>
<feature type="transmembrane region" description="Helical" evidence="6">
    <location>
        <begin position="84"/>
        <end position="107"/>
    </location>
</feature>
<protein>
    <submittedName>
        <fullName evidence="7">Holin-like protein</fullName>
    </submittedName>
</protein>